<dbReference type="OrthoDB" id="9766402at2"/>
<comment type="caution">
    <text evidence="5">The sequence shown here is derived from an EMBL/GenBank/DDBJ whole genome shotgun (WGS) entry which is preliminary data.</text>
</comment>
<dbReference type="PANTHER" id="PTHR48081:SF30">
    <property type="entry name" value="ACETYL-HYDROLASE LIPR-RELATED"/>
    <property type="match status" value="1"/>
</dbReference>
<dbReference type="SUPFAM" id="SSF53474">
    <property type="entry name" value="alpha/beta-Hydrolases"/>
    <property type="match status" value="1"/>
</dbReference>
<dbReference type="InterPro" id="IPR029058">
    <property type="entry name" value="AB_hydrolase_fold"/>
</dbReference>
<dbReference type="InterPro" id="IPR013094">
    <property type="entry name" value="AB_hydrolase_3"/>
</dbReference>
<feature type="active site" evidence="3">
    <location>
        <position position="175"/>
    </location>
</feature>
<dbReference type="AlphaFoldDB" id="A0A4R6R782"/>
<gene>
    <name evidence="5" type="ORF">EV672_107115</name>
</gene>
<evidence type="ECO:0000313" key="5">
    <source>
        <dbReference type="EMBL" id="TDP81684.1"/>
    </source>
</evidence>
<dbReference type="InterPro" id="IPR033140">
    <property type="entry name" value="Lipase_GDXG_put_SER_AS"/>
</dbReference>
<keyword evidence="6" id="KW-1185">Reference proteome</keyword>
<dbReference type="RefSeq" id="WP_133609835.1">
    <property type="nucleotide sequence ID" value="NZ_SNXW01000007.1"/>
</dbReference>
<dbReference type="Proteomes" id="UP000294593">
    <property type="component" value="Unassembled WGS sequence"/>
</dbReference>
<dbReference type="PROSITE" id="PS01174">
    <property type="entry name" value="LIPASE_GDXG_SER"/>
    <property type="match status" value="1"/>
</dbReference>
<reference evidence="5 6" key="1">
    <citation type="submission" date="2019-03" db="EMBL/GenBank/DDBJ databases">
        <title>Genomic Encyclopedia of Type Strains, Phase IV (KMG-IV): sequencing the most valuable type-strain genomes for metagenomic binning, comparative biology and taxonomic classification.</title>
        <authorList>
            <person name="Goeker M."/>
        </authorList>
    </citation>
    <scope>NUCLEOTIDE SEQUENCE [LARGE SCALE GENOMIC DNA]</scope>
    <source>
        <strain evidence="5 6">DSM 11901</strain>
    </source>
</reference>
<dbReference type="PANTHER" id="PTHR48081">
    <property type="entry name" value="AB HYDROLASE SUPERFAMILY PROTEIN C4A8.06C"/>
    <property type="match status" value="1"/>
</dbReference>
<evidence type="ECO:0000256" key="2">
    <source>
        <dbReference type="ARBA" id="ARBA00022801"/>
    </source>
</evidence>
<feature type="domain" description="Alpha/beta hydrolase fold-3" evidence="4">
    <location>
        <begin position="101"/>
        <end position="301"/>
    </location>
</feature>
<evidence type="ECO:0000256" key="1">
    <source>
        <dbReference type="ARBA" id="ARBA00010515"/>
    </source>
</evidence>
<evidence type="ECO:0000256" key="3">
    <source>
        <dbReference type="PROSITE-ProRule" id="PRU10038"/>
    </source>
</evidence>
<dbReference type="Gene3D" id="3.40.50.1820">
    <property type="entry name" value="alpha/beta hydrolase"/>
    <property type="match status" value="1"/>
</dbReference>
<proteinExistence type="inferred from homology"/>
<dbReference type="Pfam" id="PF07859">
    <property type="entry name" value="Abhydrolase_3"/>
    <property type="match status" value="1"/>
</dbReference>
<accession>A0A4R6R782</accession>
<comment type="similarity">
    <text evidence="1">Belongs to the 'GDXG' lipolytic enzyme family.</text>
</comment>
<evidence type="ECO:0000259" key="4">
    <source>
        <dbReference type="Pfam" id="PF07859"/>
    </source>
</evidence>
<sequence>MSAVPKTPATASAQPVIRRYQPPTGLQESIVAAILRVALKVTLKPFLGPPWPFAVQRMSLALGSSLMPQDGRANVRVDRVGSIEVDRVVPKAAKGQPRHAILYLHGGAFVAGSPRTHRSITRALSALTGAQVLVPHYRLAPESPFPAQLDDCVQCYKQLLQEGYTADRISIAGDSAGGNLTFMTAIAAVKQGLPAPASLVMMSPALSLHPLPDTTAYERVSRDPMIRLAWADDVERAMKVPADHPLANPMAQDLSQLPPSLTQVGDDEVLFDNAVWVVERATAAGRVAELEIYMKRWHVFQAHASMLPSSVQALARQAEFMKRHWAV</sequence>
<organism evidence="5 6">
    <name type="scientific">Aquabacterium commune</name>
    <dbReference type="NCBI Taxonomy" id="70586"/>
    <lineage>
        <taxon>Bacteria</taxon>
        <taxon>Pseudomonadati</taxon>
        <taxon>Pseudomonadota</taxon>
        <taxon>Betaproteobacteria</taxon>
        <taxon>Burkholderiales</taxon>
        <taxon>Aquabacterium</taxon>
    </lineage>
</organism>
<protein>
    <submittedName>
        <fullName evidence="5">Acetyl esterase/lipase</fullName>
    </submittedName>
</protein>
<name>A0A4R6R782_9BURK</name>
<dbReference type="GO" id="GO:0004806">
    <property type="term" value="F:triacylglycerol lipase activity"/>
    <property type="evidence" value="ECO:0007669"/>
    <property type="project" value="TreeGrafter"/>
</dbReference>
<dbReference type="InterPro" id="IPR002168">
    <property type="entry name" value="Lipase_GDXG_HIS_AS"/>
</dbReference>
<dbReference type="PROSITE" id="PS01173">
    <property type="entry name" value="LIPASE_GDXG_HIS"/>
    <property type="match status" value="1"/>
</dbReference>
<dbReference type="InterPro" id="IPR050300">
    <property type="entry name" value="GDXG_lipolytic_enzyme"/>
</dbReference>
<evidence type="ECO:0000313" key="6">
    <source>
        <dbReference type="Proteomes" id="UP000294593"/>
    </source>
</evidence>
<keyword evidence="2" id="KW-0378">Hydrolase</keyword>
<dbReference type="EMBL" id="SNXW01000007">
    <property type="protein sequence ID" value="TDP81684.1"/>
    <property type="molecule type" value="Genomic_DNA"/>
</dbReference>